<feature type="non-terminal residue" evidence="1">
    <location>
        <position position="200"/>
    </location>
</feature>
<keyword evidence="2" id="KW-1185">Reference proteome</keyword>
<gene>
    <name evidence="1" type="ORF">GLOIN_2v1757723</name>
</gene>
<dbReference type="InterPro" id="IPR006597">
    <property type="entry name" value="Sel1-like"/>
</dbReference>
<name>A0A2P4PBT1_RHIID</name>
<evidence type="ECO:0000313" key="1">
    <source>
        <dbReference type="EMBL" id="POG62841.1"/>
    </source>
</evidence>
<dbReference type="PANTHER" id="PTHR43628:SF1">
    <property type="entry name" value="CHITIN SYNTHASE REGULATORY FACTOR 2-RELATED"/>
    <property type="match status" value="1"/>
</dbReference>
<dbReference type="InterPro" id="IPR052945">
    <property type="entry name" value="Mitotic_Regulator"/>
</dbReference>
<dbReference type="InterPro" id="IPR011990">
    <property type="entry name" value="TPR-like_helical_dom_sf"/>
</dbReference>
<evidence type="ECO:0008006" key="3">
    <source>
        <dbReference type="Google" id="ProtNLM"/>
    </source>
</evidence>
<protein>
    <recommendedName>
        <fullName evidence="3">HCP-like protein</fullName>
    </recommendedName>
</protein>
<comment type="caution">
    <text evidence="1">The sequence shown here is derived from an EMBL/GenBank/DDBJ whole genome shotgun (WGS) entry which is preliminary data.</text>
</comment>
<reference evidence="1 2" key="2">
    <citation type="journal article" date="2018" name="New Phytol.">
        <title>High intraspecific genome diversity in the model arbuscular mycorrhizal symbiont Rhizophagus irregularis.</title>
        <authorList>
            <person name="Chen E.C.H."/>
            <person name="Morin E."/>
            <person name="Beaudet D."/>
            <person name="Noel J."/>
            <person name="Yildirir G."/>
            <person name="Ndikumana S."/>
            <person name="Charron P."/>
            <person name="St-Onge C."/>
            <person name="Giorgi J."/>
            <person name="Kruger M."/>
            <person name="Marton T."/>
            <person name="Ropars J."/>
            <person name="Grigoriev I.V."/>
            <person name="Hainaut M."/>
            <person name="Henrissat B."/>
            <person name="Roux C."/>
            <person name="Martin F."/>
            <person name="Corradi N."/>
        </authorList>
    </citation>
    <scope>NUCLEOTIDE SEQUENCE [LARGE SCALE GENOMIC DNA]</scope>
    <source>
        <strain evidence="1 2">DAOM 197198</strain>
    </source>
</reference>
<dbReference type="SMART" id="SM00671">
    <property type="entry name" value="SEL1"/>
    <property type="match status" value="3"/>
</dbReference>
<dbReference type="Gene3D" id="1.25.40.10">
    <property type="entry name" value="Tetratricopeptide repeat domain"/>
    <property type="match status" value="2"/>
</dbReference>
<accession>A0A2P4PBT1</accession>
<reference evidence="1 2" key="1">
    <citation type="journal article" date="2013" name="Proc. Natl. Acad. Sci. U.S.A.">
        <title>Genome of an arbuscular mycorrhizal fungus provides insight into the oldest plant symbiosis.</title>
        <authorList>
            <person name="Tisserant E."/>
            <person name="Malbreil M."/>
            <person name="Kuo A."/>
            <person name="Kohler A."/>
            <person name="Symeonidi A."/>
            <person name="Balestrini R."/>
            <person name="Charron P."/>
            <person name="Duensing N."/>
            <person name="Frei Dit Frey N."/>
            <person name="Gianinazzi-Pearson V."/>
            <person name="Gilbert L.B."/>
            <person name="Handa Y."/>
            <person name="Herr J.R."/>
            <person name="Hijri M."/>
            <person name="Koul R."/>
            <person name="Kawaguchi M."/>
            <person name="Krajinski F."/>
            <person name="Lammers P.J."/>
            <person name="Masclaux F.G."/>
            <person name="Murat C."/>
            <person name="Morin E."/>
            <person name="Ndikumana S."/>
            <person name="Pagni M."/>
            <person name="Petitpierre D."/>
            <person name="Requena N."/>
            <person name="Rosikiewicz P."/>
            <person name="Riley R."/>
            <person name="Saito K."/>
            <person name="San Clemente H."/>
            <person name="Shapiro H."/>
            <person name="van Tuinen D."/>
            <person name="Becard G."/>
            <person name="Bonfante P."/>
            <person name="Paszkowski U."/>
            <person name="Shachar-Hill Y.Y."/>
            <person name="Tuskan G.A."/>
            <person name="Young P.W."/>
            <person name="Sanders I.R."/>
            <person name="Henrissat B."/>
            <person name="Rensing S.A."/>
            <person name="Grigoriev I.V."/>
            <person name="Corradi N."/>
            <person name="Roux C."/>
            <person name="Martin F."/>
        </authorList>
    </citation>
    <scope>NUCLEOTIDE SEQUENCE [LARGE SCALE GENOMIC DNA]</scope>
    <source>
        <strain evidence="1 2">DAOM 197198</strain>
    </source>
</reference>
<dbReference type="Pfam" id="PF08238">
    <property type="entry name" value="Sel1"/>
    <property type="match status" value="5"/>
</dbReference>
<sequence>MGYTFDQIQELINQKIQQLNQITNNLVNWLTENQDKPKYIWFFGLFYYYDIEIEENNRIKEFELFLKAADDNYSIAQVYLAKCYNDGYGTEQNKDSAFKWYQKAAENERVEQNKRKAFKLFQKLAEQGYEDAQYELGKFYYSGIEIEVNKTRAFELYKIAAEKGQTNAQNELGTSYEHGDGTEQDLEKAIYWYNKAAENG</sequence>
<evidence type="ECO:0000313" key="2">
    <source>
        <dbReference type="Proteomes" id="UP000018888"/>
    </source>
</evidence>
<dbReference type="Proteomes" id="UP000018888">
    <property type="component" value="Unassembled WGS sequence"/>
</dbReference>
<dbReference type="EMBL" id="AUPC02000286">
    <property type="protein sequence ID" value="POG62841.1"/>
    <property type="molecule type" value="Genomic_DNA"/>
</dbReference>
<organism evidence="1 2">
    <name type="scientific">Rhizophagus irregularis (strain DAOM 181602 / DAOM 197198 / MUCL 43194)</name>
    <name type="common">Arbuscular mycorrhizal fungus</name>
    <name type="synonym">Glomus intraradices</name>
    <dbReference type="NCBI Taxonomy" id="747089"/>
    <lineage>
        <taxon>Eukaryota</taxon>
        <taxon>Fungi</taxon>
        <taxon>Fungi incertae sedis</taxon>
        <taxon>Mucoromycota</taxon>
        <taxon>Glomeromycotina</taxon>
        <taxon>Glomeromycetes</taxon>
        <taxon>Glomerales</taxon>
        <taxon>Glomeraceae</taxon>
        <taxon>Rhizophagus</taxon>
    </lineage>
</organism>
<dbReference type="AlphaFoldDB" id="A0A2P4PBT1"/>
<proteinExistence type="predicted"/>
<dbReference type="SUPFAM" id="SSF81901">
    <property type="entry name" value="HCP-like"/>
    <property type="match status" value="2"/>
</dbReference>
<dbReference type="PANTHER" id="PTHR43628">
    <property type="entry name" value="ACTIVATOR OF C KINASE PROTEIN 1-RELATED"/>
    <property type="match status" value="1"/>
</dbReference>